<feature type="disulfide bond" evidence="13">
    <location>
        <begin position="392"/>
        <end position="421"/>
    </location>
</feature>
<comment type="cofactor">
    <cofactor evidence="1 12">
        <name>Ca(2+)</name>
        <dbReference type="ChEBI" id="CHEBI:29108"/>
    </cofactor>
</comment>
<evidence type="ECO:0000256" key="4">
    <source>
        <dbReference type="ARBA" id="ARBA00022729"/>
    </source>
</evidence>
<keyword evidence="4" id="KW-0732">Signal</keyword>
<dbReference type="Gene3D" id="1.50.10.10">
    <property type="match status" value="1"/>
</dbReference>
<comment type="catalytic activity">
    <reaction evidence="10">
        <text>N(4)-(alpha-D-Man-(1-&gt;2)-alpha-D-Man-(1-&gt;2)-alpha-D-Man-(1-&gt;3)-[alpha-D-Man-(1-&gt;2)-alpha-D-Man-(1-&gt;3)-[alpha-D-Man-(1-&gt;2)-alpha-D-Man-(1-&gt;6)]-alpha-D-Man-(1-&gt;6)]-beta-D-Man-(1-&gt;4)-beta-D-GlcNAc-(1-&gt;4)-beta-D-GlcNAc)-L-asparaginyl-[protein] (N-glucan mannose isomer 9A1,2,3B1,2,3) + 4 H2O = N(4)-(alpha-D-Man-(1-&gt;3)-[alpha-D-Man-(1-&gt;3)-[alpha-D-Man-(1-&gt;6)]-alpha-D-Man-(1-&gt;6)]-beta-D-Man-(1-&gt;4)-beta-D-GlcNAc-(1-&gt;4)-beta-D-GlcNAc)-L-asparaginyl-[protein] (N-glucan mannose isomer 5A1,2) + 4 beta-D-mannose</text>
        <dbReference type="Rhea" id="RHEA:56008"/>
        <dbReference type="Rhea" id="RHEA-COMP:14356"/>
        <dbReference type="Rhea" id="RHEA-COMP:14367"/>
        <dbReference type="ChEBI" id="CHEBI:15377"/>
        <dbReference type="ChEBI" id="CHEBI:28563"/>
        <dbReference type="ChEBI" id="CHEBI:59087"/>
        <dbReference type="ChEBI" id="CHEBI:139493"/>
        <dbReference type="EC" id="3.2.1.113"/>
    </reaction>
</comment>
<keyword evidence="8 14" id="KW-0326">Glycosidase</keyword>
<feature type="active site" evidence="11">
    <location>
        <position position="489"/>
    </location>
</feature>
<dbReference type="PANTHER" id="PTHR11742:SF101">
    <property type="entry name" value="MANNOSYL-OLIGOSACCHARIDE ALPHA-1,2-MANNOSIDASE 1B"/>
    <property type="match status" value="1"/>
</dbReference>
<comment type="similarity">
    <text evidence="3 14">Belongs to the glycosyl hydrolase 47 family.</text>
</comment>
<keyword evidence="6 13" id="KW-1015">Disulfide bond</keyword>
<keyword evidence="12" id="KW-0479">Metal-binding</keyword>
<evidence type="ECO:0000256" key="10">
    <source>
        <dbReference type="ARBA" id="ARBA00048605"/>
    </source>
</evidence>
<feature type="active site" evidence="11">
    <location>
        <position position="314"/>
    </location>
</feature>
<evidence type="ECO:0000256" key="3">
    <source>
        <dbReference type="ARBA" id="ARBA00007658"/>
    </source>
</evidence>
<dbReference type="GO" id="GO:0005783">
    <property type="term" value="C:endoplasmic reticulum"/>
    <property type="evidence" value="ECO:0007669"/>
    <property type="project" value="TreeGrafter"/>
</dbReference>
<proteinExistence type="inferred from homology"/>
<evidence type="ECO:0000256" key="5">
    <source>
        <dbReference type="ARBA" id="ARBA00022801"/>
    </source>
</evidence>
<comment type="catalytic activity">
    <reaction evidence="9">
        <text>N(4)-(alpha-D-Man-(1-&gt;2)-alpha-D-Man-(1-&gt;2)-alpha-D-Man-(1-&gt;3)-[alpha-D-Man-(1-&gt;3)-[alpha-D-Man-(1-&gt;2)-alpha-D-Man-(1-&gt;6)]-alpha-D-Man-(1-&gt;6)]-beta-D-Man-(1-&gt;4)-beta-D-GlcNAc-(1-&gt;4)-beta-D-GlcNAc)-L-asparaginyl-[protein] (N-glucan mannose isomer 8A1,2,3B1,3) + 3 H2O = N(4)-(alpha-D-Man-(1-&gt;3)-[alpha-D-Man-(1-&gt;3)-[alpha-D-Man-(1-&gt;6)]-alpha-D-Man-(1-&gt;6)]-beta-D-Man-(1-&gt;4)-beta-D-GlcNAc-(1-&gt;4)-beta-D-GlcNAc)-L-asparaginyl-[protein] (N-glucan mannose isomer 5A1,2) + 3 beta-D-mannose</text>
        <dbReference type="Rhea" id="RHEA:56028"/>
        <dbReference type="Rhea" id="RHEA-COMP:14358"/>
        <dbReference type="Rhea" id="RHEA-COMP:14367"/>
        <dbReference type="ChEBI" id="CHEBI:15377"/>
        <dbReference type="ChEBI" id="CHEBI:28563"/>
        <dbReference type="ChEBI" id="CHEBI:59087"/>
        <dbReference type="ChEBI" id="CHEBI:60628"/>
        <dbReference type="EC" id="3.2.1.113"/>
    </reaction>
</comment>
<keyword evidence="12" id="KW-0106">Calcium</keyword>
<gene>
    <name evidence="15" type="ORF">LIPSTDRAFT_3792</name>
</gene>
<dbReference type="EMBL" id="KV454295">
    <property type="protein sequence ID" value="ODQ72391.1"/>
    <property type="molecule type" value="Genomic_DNA"/>
</dbReference>
<name>A0A1E3Q414_LIPST</name>
<feature type="binding site" evidence="12">
    <location>
        <position position="577"/>
    </location>
    <ligand>
        <name>Ca(2+)</name>
        <dbReference type="ChEBI" id="CHEBI:29108"/>
    </ligand>
</feature>
<evidence type="ECO:0000256" key="7">
    <source>
        <dbReference type="ARBA" id="ARBA00023180"/>
    </source>
</evidence>
<dbReference type="OrthoDB" id="8118055at2759"/>
<evidence type="ECO:0000313" key="16">
    <source>
        <dbReference type="Proteomes" id="UP000094385"/>
    </source>
</evidence>
<organism evidence="15 16">
    <name type="scientific">Lipomyces starkeyi NRRL Y-11557</name>
    <dbReference type="NCBI Taxonomy" id="675824"/>
    <lineage>
        <taxon>Eukaryota</taxon>
        <taxon>Fungi</taxon>
        <taxon>Dikarya</taxon>
        <taxon>Ascomycota</taxon>
        <taxon>Saccharomycotina</taxon>
        <taxon>Lipomycetes</taxon>
        <taxon>Lipomycetales</taxon>
        <taxon>Lipomycetaceae</taxon>
        <taxon>Lipomyces</taxon>
    </lineage>
</organism>
<dbReference type="GO" id="GO:0016020">
    <property type="term" value="C:membrane"/>
    <property type="evidence" value="ECO:0007669"/>
    <property type="project" value="InterPro"/>
</dbReference>
<dbReference type="AlphaFoldDB" id="A0A1E3Q414"/>
<keyword evidence="16" id="KW-1185">Reference proteome</keyword>
<evidence type="ECO:0000256" key="9">
    <source>
        <dbReference type="ARBA" id="ARBA00047669"/>
    </source>
</evidence>
<dbReference type="GO" id="GO:0005509">
    <property type="term" value="F:calcium ion binding"/>
    <property type="evidence" value="ECO:0007669"/>
    <property type="project" value="InterPro"/>
</dbReference>
<keyword evidence="5 14" id="KW-0378">Hydrolase</keyword>
<dbReference type="Proteomes" id="UP000094385">
    <property type="component" value="Unassembled WGS sequence"/>
</dbReference>
<dbReference type="InterPro" id="IPR001382">
    <property type="entry name" value="Glyco_hydro_47"/>
</dbReference>
<evidence type="ECO:0000256" key="14">
    <source>
        <dbReference type="RuleBase" id="RU361193"/>
    </source>
</evidence>
<sequence>MVRVAPKPRSTPWLFRIRGSYRRKYILLALIIILLLRALVHTFRPTHNKIQFQFSTHRVLYSTNSDLNIARAEAVRAEFKWAVKRYKDVAWGKDEVLPVSGGFQTTRNGFAATLIDSLTTAMVMNLTAEVVHALDYIVSRLDFEKDDGTLVDPFETTIRYLGSLVSAVDILDAGTLLGPIPRQSQYRENILQKAIKLADKLAPAFDSPLGIPWPRVNFTAHLGVHEPDSLGELHLSRDISPAVTPARVGSNWLEYYRLSQQAMDPVYSHNATRAWASLVWNRNEETFDGLIDSPMDSFSGFSLGHTVALGAGHDSYYEYLIKAAQLAPRDKHASRYSKRWEQAMTSTMERLAFRGTAPDSYRADGRRSDNGYLFIAQYFDGTYLNEMGHLTCYIAGNLILGGKYLQRNDLLEFGLEVLETCHATYVTATGLGPESFVWEPPRRDPSDQLLDGGYEQVRWAISAPGPHEHEQVRKLGFWVSDARYFLRPEVIEGYFYAYRITGDPKYQDWAWSAFEGLRKFCKAQYGYGEIQDVTLPDGGGTTVDSSESFFLAETMKYLFLIFDDPDRLSLDEWVLSTEAHPFRIE</sequence>
<evidence type="ECO:0000256" key="2">
    <source>
        <dbReference type="ARBA" id="ARBA00004922"/>
    </source>
</evidence>
<evidence type="ECO:0000256" key="13">
    <source>
        <dbReference type="PIRSR" id="PIRSR601382-3"/>
    </source>
</evidence>
<dbReference type="SUPFAM" id="SSF48225">
    <property type="entry name" value="Seven-hairpin glycosidases"/>
    <property type="match status" value="1"/>
</dbReference>
<dbReference type="InterPro" id="IPR036026">
    <property type="entry name" value="Seven-hairpin_glycosidases"/>
</dbReference>
<dbReference type="InterPro" id="IPR012341">
    <property type="entry name" value="6hp_glycosidase-like_sf"/>
</dbReference>
<comment type="pathway">
    <text evidence="2">Protein modification; protein glycosylation.</text>
</comment>
<keyword evidence="7" id="KW-0325">Glycoprotein</keyword>
<accession>A0A1E3Q414</accession>
<dbReference type="Pfam" id="PF01532">
    <property type="entry name" value="Glyco_hydro_47"/>
    <property type="match status" value="1"/>
</dbReference>
<dbReference type="InterPro" id="IPR050749">
    <property type="entry name" value="Glycosyl_Hydrolase_47"/>
</dbReference>
<protein>
    <recommendedName>
        <fullName evidence="14">alpha-1,2-Mannosidase</fullName>
        <ecNumber evidence="14">3.2.1.-</ecNumber>
    </recommendedName>
</protein>
<dbReference type="GO" id="GO:0036503">
    <property type="term" value="P:ERAD pathway"/>
    <property type="evidence" value="ECO:0007669"/>
    <property type="project" value="UniProtKB-ARBA"/>
</dbReference>
<evidence type="ECO:0000313" key="15">
    <source>
        <dbReference type="EMBL" id="ODQ72391.1"/>
    </source>
</evidence>
<evidence type="ECO:0000256" key="8">
    <source>
        <dbReference type="ARBA" id="ARBA00023295"/>
    </source>
</evidence>
<evidence type="ECO:0000256" key="11">
    <source>
        <dbReference type="PIRSR" id="PIRSR601382-1"/>
    </source>
</evidence>
<evidence type="ECO:0000256" key="1">
    <source>
        <dbReference type="ARBA" id="ARBA00001913"/>
    </source>
</evidence>
<feature type="active site" description="Proton donor" evidence="11">
    <location>
        <position position="434"/>
    </location>
</feature>
<dbReference type="PRINTS" id="PR00747">
    <property type="entry name" value="GLYHDRLASE47"/>
</dbReference>
<dbReference type="GO" id="GO:0005975">
    <property type="term" value="P:carbohydrate metabolic process"/>
    <property type="evidence" value="ECO:0007669"/>
    <property type="project" value="InterPro"/>
</dbReference>
<dbReference type="EC" id="3.2.1.-" evidence="14"/>
<evidence type="ECO:0000256" key="12">
    <source>
        <dbReference type="PIRSR" id="PIRSR601382-2"/>
    </source>
</evidence>
<reference evidence="15 16" key="1">
    <citation type="journal article" date="2016" name="Proc. Natl. Acad. Sci. U.S.A.">
        <title>Comparative genomics of biotechnologically important yeasts.</title>
        <authorList>
            <person name="Riley R."/>
            <person name="Haridas S."/>
            <person name="Wolfe K.H."/>
            <person name="Lopes M.R."/>
            <person name="Hittinger C.T."/>
            <person name="Goeker M."/>
            <person name="Salamov A.A."/>
            <person name="Wisecaver J.H."/>
            <person name="Long T.M."/>
            <person name="Calvey C.H."/>
            <person name="Aerts A.L."/>
            <person name="Barry K.W."/>
            <person name="Choi C."/>
            <person name="Clum A."/>
            <person name="Coughlan A.Y."/>
            <person name="Deshpande S."/>
            <person name="Douglass A.P."/>
            <person name="Hanson S.J."/>
            <person name="Klenk H.-P."/>
            <person name="LaButti K.M."/>
            <person name="Lapidus A."/>
            <person name="Lindquist E.A."/>
            <person name="Lipzen A.M."/>
            <person name="Meier-Kolthoff J.P."/>
            <person name="Ohm R.A."/>
            <person name="Otillar R.P."/>
            <person name="Pangilinan J.L."/>
            <person name="Peng Y."/>
            <person name="Rokas A."/>
            <person name="Rosa C.A."/>
            <person name="Scheuner C."/>
            <person name="Sibirny A.A."/>
            <person name="Slot J.C."/>
            <person name="Stielow J.B."/>
            <person name="Sun H."/>
            <person name="Kurtzman C.P."/>
            <person name="Blackwell M."/>
            <person name="Grigoriev I.V."/>
            <person name="Jeffries T.W."/>
        </authorList>
    </citation>
    <scope>NUCLEOTIDE SEQUENCE [LARGE SCALE GENOMIC DNA]</scope>
    <source>
        <strain evidence="15 16">NRRL Y-11557</strain>
    </source>
</reference>
<dbReference type="STRING" id="675824.A0A1E3Q414"/>
<feature type="active site" description="Proton donor" evidence="11">
    <location>
        <position position="155"/>
    </location>
</feature>
<evidence type="ECO:0000256" key="6">
    <source>
        <dbReference type="ARBA" id="ARBA00023157"/>
    </source>
</evidence>
<dbReference type="GO" id="GO:0004571">
    <property type="term" value="F:mannosyl-oligosaccharide 1,2-alpha-mannosidase activity"/>
    <property type="evidence" value="ECO:0007669"/>
    <property type="project" value="UniProtKB-EC"/>
</dbReference>
<dbReference type="PANTHER" id="PTHR11742">
    <property type="entry name" value="MANNOSYL-OLIGOSACCHARIDE ALPHA-1,2-MANNOSIDASE-RELATED"/>
    <property type="match status" value="1"/>
</dbReference>